<dbReference type="GO" id="GO:0016805">
    <property type="term" value="F:dipeptidase activity"/>
    <property type="evidence" value="ECO:0007669"/>
    <property type="project" value="InterPro"/>
</dbReference>
<evidence type="ECO:0000313" key="1">
    <source>
        <dbReference type="EMBL" id="KKL47068.1"/>
    </source>
</evidence>
<gene>
    <name evidence="1" type="ORF">LCGC14_2339250</name>
</gene>
<dbReference type="GO" id="GO:0006508">
    <property type="term" value="P:proteolysis"/>
    <property type="evidence" value="ECO:0007669"/>
    <property type="project" value="InterPro"/>
</dbReference>
<comment type="caution">
    <text evidence="1">The sequence shown here is derived from an EMBL/GenBank/DDBJ whole genome shotgun (WGS) entry which is preliminary data.</text>
</comment>
<sequence length="478" mass="53793">MRSSDDASTKRRLSFFVIVVILFVALFECRNVAACTTILVGKELTADGSVILGHNEDMGLEATGRLWSQRARSYKENASVDVPYINLPQPHRTHAYWASGNPKGSAGLGSSTQHLPYDSVLVGMNQWGVTMACNWAHSKEEAAPKKGIRRYAIRQLILERSETAHEAVELIGSLIDEHGQADWGGLIYIVADSNEAWVVETTTHHWAARRVPDDAIYAVANQFTIGDDFDLASQDLAQFAETSGWYDPRQGKISFRDAYGLPEKMNQPYDTDREVRIHKFLDGKRGFIEPTDIFVVLRDRYEGTDKYTRPQQTPVWREDLDKNPSLSRTISSNLCQSSSVAQLRGHLPVEVGAIMWYAIANPGYSNYVPIYAGADRVPEAFSWQDGKSSPDSAWWLFKNLQLAGDRDYEKFYPLVKNFWAAHHTSVTLRQQHIEGKVLSLVRDGSKDEAVALLRTFTFNQAQDALNQARHLLELVQPS</sequence>
<dbReference type="Pfam" id="PF03577">
    <property type="entry name" value="Peptidase_C69"/>
    <property type="match status" value="1"/>
</dbReference>
<dbReference type="Gene3D" id="3.60.60.10">
    <property type="entry name" value="Penicillin V Acylase, Chain A"/>
    <property type="match status" value="1"/>
</dbReference>
<name>A0A0F9CCE0_9ZZZZ</name>
<accession>A0A0F9CCE0</accession>
<proteinExistence type="predicted"/>
<dbReference type="InterPro" id="IPR005322">
    <property type="entry name" value="Peptidase_C69"/>
</dbReference>
<dbReference type="EMBL" id="LAZR01033805">
    <property type="protein sequence ID" value="KKL47068.1"/>
    <property type="molecule type" value="Genomic_DNA"/>
</dbReference>
<protein>
    <recommendedName>
        <fullName evidence="2">Dipeptidase</fullName>
    </recommendedName>
</protein>
<dbReference type="PANTHER" id="PTHR12994">
    <property type="entry name" value="SECERNIN"/>
    <property type="match status" value="1"/>
</dbReference>
<organism evidence="1">
    <name type="scientific">marine sediment metagenome</name>
    <dbReference type="NCBI Taxonomy" id="412755"/>
    <lineage>
        <taxon>unclassified sequences</taxon>
        <taxon>metagenomes</taxon>
        <taxon>ecological metagenomes</taxon>
    </lineage>
</organism>
<dbReference type="GO" id="GO:0070004">
    <property type="term" value="F:cysteine-type exopeptidase activity"/>
    <property type="evidence" value="ECO:0007669"/>
    <property type="project" value="InterPro"/>
</dbReference>
<dbReference type="AlphaFoldDB" id="A0A0F9CCE0"/>
<dbReference type="PANTHER" id="PTHR12994:SF17">
    <property type="entry name" value="LD30995P"/>
    <property type="match status" value="1"/>
</dbReference>
<evidence type="ECO:0008006" key="2">
    <source>
        <dbReference type="Google" id="ProtNLM"/>
    </source>
</evidence>
<feature type="non-terminal residue" evidence="1">
    <location>
        <position position="478"/>
    </location>
</feature>
<reference evidence="1" key="1">
    <citation type="journal article" date="2015" name="Nature">
        <title>Complex archaea that bridge the gap between prokaryotes and eukaryotes.</title>
        <authorList>
            <person name="Spang A."/>
            <person name="Saw J.H."/>
            <person name="Jorgensen S.L."/>
            <person name="Zaremba-Niedzwiedzka K."/>
            <person name="Martijn J."/>
            <person name="Lind A.E."/>
            <person name="van Eijk R."/>
            <person name="Schleper C."/>
            <person name="Guy L."/>
            <person name="Ettema T.J."/>
        </authorList>
    </citation>
    <scope>NUCLEOTIDE SEQUENCE</scope>
</reference>